<dbReference type="AlphaFoldDB" id="A0A563F087"/>
<name>A0A563F087_9PSEU</name>
<dbReference type="InterPro" id="IPR004111">
    <property type="entry name" value="Repressor_TetR_C"/>
</dbReference>
<evidence type="ECO:0000256" key="1">
    <source>
        <dbReference type="ARBA" id="ARBA00022491"/>
    </source>
</evidence>
<dbReference type="Pfam" id="PF02909">
    <property type="entry name" value="TetR_C_1"/>
    <property type="match status" value="1"/>
</dbReference>
<evidence type="ECO:0000259" key="4">
    <source>
        <dbReference type="Pfam" id="PF02909"/>
    </source>
</evidence>
<dbReference type="InterPro" id="IPR036271">
    <property type="entry name" value="Tet_transcr_reg_TetR-rel_C_sf"/>
</dbReference>
<keyword evidence="2" id="KW-0805">Transcription regulation</keyword>
<dbReference type="SUPFAM" id="SSF48498">
    <property type="entry name" value="Tetracyclin repressor-like, C-terminal domain"/>
    <property type="match status" value="1"/>
</dbReference>
<dbReference type="InterPro" id="IPR003012">
    <property type="entry name" value="Tet_transcr_reg_TetR"/>
</dbReference>
<evidence type="ECO:0000313" key="6">
    <source>
        <dbReference type="Proteomes" id="UP000316639"/>
    </source>
</evidence>
<sequence length="192" mass="21015">MALDRDGIARAALTLIDSGEPFSMRKLGASLGVDPMAVYRHYADQEDLFDGVAEALFAAADVDSLRWDEWRPMLFTYCRRLLDVLLAHPRAVTVFATRPVRSPEAIACGNRMIGVLRDAGFDPPVALQMTRCLREYTIGHALSVVPPPSRRSRKPRRGSPGYDLLAASADGAPVDAHFELGLNAMLQGFSAM</sequence>
<dbReference type="PRINTS" id="PR00400">
    <property type="entry name" value="TETREPRESSOR"/>
</dbReference>
<dbReference type="EMBL" id="VOBR01000003">
    <property type="protein sequence ID" value="TWP53380.1"/>
    <property type="molecule type" value="Genomic_DNA"/>
</dbReference>
<keyword evidence="1" id="KW-0678">Repressor</keyword>
<dbReference type="GO" id="GO:0045892">
    <property type="term" value="P:negative regulation of DNA-templated transcription"/>
    <property type="evidence" value="ECO:0007669"/>
    <property type="project" value="InterPro"/>
</dbReference>
<dbReference type="InterPro" id="IPR009057">
    <property type="entry name" value="Homeodomain-like_sf"/>
</dbReference>
<feature type="domain" description="Tetracycline repressor TetR C-terminal" evidence="4">
    <location>
        <begin position="68"/>
        <end position="191"/>
    </location>
</feature>
<evidence type="ECO:0000256" key="2">
    <source>
        <dbReference type="ARBA" id="ARBA00023015"/>
    </source>
</evidence>
<dbReference type="Proteomes" id="UP000316639">
    <property type="component" value="Unassembled WGS sequence"/>
</dbReference>
<evidence type="ECO:0000256" key="3">
    <source>
        <dbReference type="ARBA" id="ARBA00023163"/>
    </source>
</evidence>
<protein>
    <recommendedName>
        <fullName evidence="4">Tetracycline repressor TetR C-terminal domain-containing protein</fullName>
    </recommendedName>
</protein>
<accession>A0A563F087</accession>
<proteinExistence type="predicted"/>
<dbReference type="GO" id="GO:0046677">
    <property type="term" value="P:response to antibiotic"/>
    <property type="evidence" value="ECO:0007669"/>
    <property type="project" value="InterPro"/>
</dbReference>
<keyword evidence="6" id="KW-1185">Reference proteome</keyword>
<keyword evidence="3" id="KW-0804">Transcription</keyword>
<dbReference type="Gene3D" id="1.10.357.10">
    <property type="entry name" value="Tetracycline Repressor, domain 2"/>
    <property type="match status" value="1"/>
</dbReference>
<gene>
    <name evidence="5" type="ORF">FKR81_05295</name>
</gene>
<dbReference type="SUPFAM" id="SSF46689">
    <property type="entry name" value="Homeodomain-like"/>
    <property type="match status" value="1"/>
</dbReference>
<organism evidence="5 6">
    <name type="scientific">Lentzea tibetensis</name>
    <dbReference type="NCBI Taxonomy" id="2591470"/>
    <lineage>
        <taxon>Bacteria</taxon>
        <taxon>Bacillati</taxon>
        <taxon>Actinomycetota</taxon>
        <taxon>Actinomycetes</taxon>
        <taxon>Pseudonocardiales</taxon>
        <taxon>Pseudonocardiaceae</taxon>
        <taxon>Lentzea</taxon>
    </lineage>
</organism>
<dbReference type="RefSeq" id="WP_146349791.1">
    <property type="nucleotide sequence ID" value="NZ_VOBR01000003.1"/>
</dbReference>
<dbReference type="OrthoDB" id="3519192at2"/>
<reference evidence="5 6" key="1">
    <citation type="submission" date="2019-07" db="EMBL/GenBank/DDBJ databases">
        <title>Lentzea xizangensis sp. nov., isolated from Qinghai-Tibetan Plateau Soils.</title>
        <authorList>
            <person name="Huang J."/>
        </authorList>
    </citation>
    <scope>NUCLEOTIDE SEQUENCE [LARGE SCALE GENOMIC DNA]</scope>
    <source>
        <strain evidence="5 6">FXJ1.1311</strain>
    </source>
</reference>
<evidence type="ECO:0000313" key="5">
    <source>
        <dbReference type="EMBL" id="TWP53380.1"/>
    </source>
</evidence>
<comment type="caution">
    <text evidence="5">The sequence shown here is derived from an EMBL/GenBank/DDBJ whole genome shotgun (WGS) entry which is preliminary data.</text>
</comment>